<dbReference type="Gene3D" id="3.40.50.200">
    <property type="entry name" value="Peptidase S8/S53 domain"/>
    <property type="match status" value="1"/>
</dbReference>
<dbReference type="GO" id="GO:0006508">
    <property type="term" value="P:proteolysis"/>
    <property type="evidence" value="ECO:0007669"/>
    <property type="project" value="InterPro"/>
</dbReference>
<name>A0A9W9E8T8_9HYPO</name>
<sequence length="929" mass="105398">MSAYIPTESTEDWIRAAIQRLADEDILSNRYSVTPVAALEGLLLPQINTEQREAHMYVLGYDVGGYSPAKEIDIYNMHKKLAKKYQEISRKTETDEDVLSGLRSDEENKGSQKFLEYLFDLGPGGSTVLHVILEPNTYEGDVFQLDPVKPLIRFFLRLYPDLPTTTNYKYQPPIYLSLRSTGAVRFTPNVKEDIIRFLCEEQDEGLGSEAAIKSLAQMVNDSSDPLDRCHAIHKIIESANFEISEAVMRELSKTMTSRELYNRIDTNCFEARDVEMYPDLLKLVSTIKETYSNQEQQVTPLQYFAKQRFSAAQFDRGGEDKEVSSSLADLESHLRCQCLVKFDYSTCMRIMFDKESARQIFLTLDDDIVSGEFLESQKLHYKLDTTLKRVHISNSVSFQWDELSLGALKTATRWKCAGNFDLFMVFYWLKYNIGVKKILEVVVDDGAGQEESTGDVSEIKKKPHSDQAIIECLKHLSVETLDWKRMDIPAEVIIEGAGKDIKRLHLYCSGSQAVLQSWADSNGLSKLQNGLESFYWANEHAEKLQTDLKRKFEELNPGKKSPVVDYRIIRPKKALDKSASSEVINQDERKFEEQDWLKCMDEFADIMEVVEQQPDFLSIGIQKSTHPIRVALIDDGVKTSYAGLDNNISTGKSSWKRPDSKNTRTGNTQWEQFRSYNSSHTGHGTVMAYYIKRVCPRVSLYVAKLDCKPHRGGVSGYSANVTFSIDSVAQAIEWAVEQEVDIISMSWAIEKSNTLPYRPLCDAIQKAVEKKIILFCANPDRGTGYTVNDTYPWSLDQVHIICVGAATQSGVPWNQIDANDKSCQYLLPGVELGIQVETKRRRNPDGPPPRMRELVVVRSCNRVSGYDIALLLGHWSCDIRQPEMGVAAVPRRHMQFFGPAVNNPNEDSDTKVQAIQSLIKDIFQGMPSH</sequence>
<feature type="domain" description="Peptidase S8/S53" evidence="1">
    <location>
        <begin position="628"/>
        <end position="808"/>
    </location>
</feature>
<dbReference type="InterPro" id="IPR036852">
    <property type="entry name" value="Peptidase_S8/S53_dom_sf"/>
</dbReference>
<organism evidence="2 3">
    <name type="scientific">Trichoderma breve</name>
    <dbReference type="NCBI Taxonomy" id="2034170"/>
    <lineage>
        <taxon>Eukaryota</taxon>
        <taxon>Fungi</taxon>
        <taxon>Dikarya</taxon>
        <taxon>Ascomycota</taxon>
        <taxon>Pezizomycotina</taxon>
        <taxon>Sordariomycetes</taxon>
        <taxon>Hypocreomycetidae</taxon>
        <taxon>Hypocreales</taxon>
        <taxon>Hypocreaceae</taxon>
        <taxon>Trichoderma</taxon>
    </lineage>
</organism>
<dbReference type="RefSeq" id="XP_056029853.1">
    <property type="nucleotide sequence ID" value="XM_056172995.1"/>
</dbReference>
<dbReference type="Proteomes" id="UP001140511">
    <property type="component" value="Unassembled WGS sequence"/>
</dbReference>
<reference evidence="2" key="1">
    <citation type="submission" date="2022-09" db="EMBL/GenBank/DDBJ databases">
        <title>Chromosome-level assembly of Trichoderma breve T069, a fungus used in development of biopesticide product.</title>
        <authorList>
            <person name="Lin R."/>
            <person name="Liu T."/>
        </authorList>
    </citation>
    <scope>NUCLEOTIDE SEQUENCE</scope>
    <source>
        <strain evidence="2">T069</strain>
    </source>
</reference>
<dbReference type="SUPFAM" id="SSF52743">
    <property type="entry name" value="Subtilisin-like"/>
    <property type="match status" value="1"/>
</dbReference>
<comment type="caution">
    <text evidence="2">The sequence shown here is derived from an EMBL/GenBank/DDBJ whole genome shotgun (WGS) entry which is preliminary data.</text>
</comment>
<evidence type="ECO:0000313" key="2">
    <source>
        <dbReference type="EMBL" id="KAJ4860797.1"/>
    </source>
</evidence>
<evidence type="ECO:0000313" key="3">
    <source>
        <dbReference type="Proteomes" id="UP001140511"/>
    </source>
</evidence>
<proteinExistence type="predicted"/>
<evidence type="ECO:0000259" key="1">
    <source>
        <dbReference type="Pfam" id="PF00082"/>
    </source>
</evidence>
<keyword evidence="3" id="KW-1185">Reference proteome</keyword>
<dbReference type="Pfam" id="PF00082">
    <property type="entry name" value="Peptidase_S8"/>
    <property type="match status" value="1"/>
</dbReference>
<protein>
    <submittedName>
        <fullName evidence="2">Subtilase family domain-containing protein</fullName>
    </submittedName>
</protein>
<dbReference type="EMBL" id="JAOPEN010000003">
    <property type="protein sequence ID" value="KAJ4860797.1"/>
    <property type="molecule type" value="Genomic_DNA"/>
</dbReference>
<dbReference type="GO" id="GO:0004252">
    <property type="term" value="F:serine-type endopeptidase activity"/>
    <property type="evidence" value="ECO:0007669"/>
    <property type="project" value="InterPro"/>
</dbReference>
<gene>
    <name evidence="2" type="ORF">T069G_05785</name>
</gene>
<dbReference type="InterPro" id="IPR000209">
    <property type="entry name" value="Peptidase_S8/S53_dom"/>
</dbReference>
<dbReference type="GeneID" id="80867683"/>
<dbReference type="AlphaFoldDB" id="A0A9W9E8T8"/>
<accession>A0A9W9E8T8</accession>